<dbReference type="HOGENOM" id="CLU_871379_0_0_5"/>
<evidence type="ECO:0000313" key="2">
    <source>
        <dbReference type="Proteomes" id="UP000004291"/>
    </source>
</evidence>
<dbReference type="AlphaFoldDB" id="A9CU24"/>
<organism evidence="1 2">
    <name type="scientific">Hoeflea phototrophica (strain DSM 17068 / NCIMB 14078 / DFL-43)</name>
    <dbReference type="NCBI Taxonomy" id="411684"/>
    <lineage>
        <taxon>Bacteria</taxon>
        <taxon>Pseudomonadati</taxon>
        <taxon>Pseudomonadota</taxon>
        <taxon>Alphaproteobacteria</taxon>
        <taxon>Hyphomicrobiales</taxon>
        <taxon>Rhizobiaceae</taxon>
        <taxon>Hoeflea</taxon>
    </lineage>
</organism>
<evidence type="ECO:0000313" key="1">
    <source>
        <dbReference type="EMBL" id="EDQ35139.1"/>
    </source>
</evidence>
<dbReference type="RefSeq" id="WP_007199370.1">
    <property type="nucleotide sequence ID" value="NZ_CM002917.1"/>
</dbReference>
<dbReference type="STRING" id="411684.HPDFL43_18132"/>
<dbReference type="EMBL" id="ABIA03000005">
    <property type="protein sequence ID" value="EDQ35139.1"/>
    <property type="molecule type" value="Genomic_DNA"/>
</dbReference>
<accession>A9CU24</accession>
<proteinExistence type="predicted"/>
<reference evidence="1 2" key="2">
    <citation type="submission" date="2012-06" db="EMBL/GenBank/DDBJ databases">
        <authorList>
            <person name="Fiebig A."/>
        </authorList>
    </citation>
    <scope>NUCLEOTIDE SEQUENCE [LARGE SCALE GENOMIC DNA]</scope>
    <source>
        <strain evidence="1 2">DFL-43</strain>
    </source>
</reference>
<protein>
    <submittedName>
        <fullName evidence="1">Uncharacterized protein</fullName>
    </submittedName>
</protein>
<name>A9CU24_HOEPD</name>
<keyword evidence="2" id="KW-1185">Reference proteome</keyword>
<comment type="caution">
    <text evidence="1">The sequence shown here is derived from an EMBL/GenBank/DDBJ whole genome shotgun (WGS) entry which is preliminary data.</text>
</comment>
<dbReference type="OrthoDB" id="6884985at2"/>
<dbReference type="Proteomes" id="UP000004291">
    <property type="component" value="Chromosome"/>
</dbReference>
<reference evidence="1 2" key="1">
    <citation type="submission" date="2007-10" db="EMBL/GenBank/DDBJ databases">
        <authorList>
            <person name="Wagner-Dobler I."/>
            <person name="Ferriera S."/>
            <person name="Johnson J."/>
            <person name="Kravitz S."/>
            <person name="Beeson K."/>
            <person name="Sutton G."/>
            <person name="Rogers Y.-H."/>
            <person name="Friedman R."/>
            <person name="Frazier M."/>
            <person name="Venter J.C."/>
        </authorList>
    </citation>
    <scope>NUCLEOTIDE SEQUENCE [LARGE SCALE GENOMIC DNA]</scope>
    <source>
        <strain evidence="1 2">DFL-43</strain>
    </source>
</reference>
<gene>
    <name evidence="1" type="ORF">HPDFL43_18132</name>
</gene>
<dbReference type="eggNOG" id="ENOG503367J">
    <property type="taxonomic scope" value="Bacteria"/>
</dbReference>
<sequence length="333" mass="37272">MYDLIQLIENSSRTINSDFCRWFKNVPPAAGWNVVSDYSLGDSNKQNDAFSFVIFPNHDTLDNIASYIAAVAPRDIKASRKPSQGLLDYLCCPVTFSFSFLVERQSRYLRSVITLTEMKGLADVLQAIVREWAVEEPPNAAYYEAVGQRLRLLAAELAKKDPSLKLLRQIFIVASFATIVLAMVNDAKSPLTIRWISDRDAMFDRHDGIAFDLAWVLFQCMRRIKGGVVDLRRPQLAFATPGMDGVTEYAEFVRLADYLAGTLADIKLPQMMFTHPKFPPVFNRLLVNSPNNAVIELVDAEIGIKSRRLVFGEPPIGATSARRRGEGDSSRGS</sequence>